<evidence type="ECO:0000259" key="1">
    <source>
        <dbReference type="Pfam" id="PF01593"/>
    </source>
</evidence>
<sequence>MRYLLEPIQVHLRSLFTFISDNTQRYFLNGTVKLLDAVQSSRACRMPKEIVIVGAGAAGIAAASRLLQRGVNDFVILEASDRIGGRIYTKDFGENVVDLGAQWVHGESGNVVFELASKHDLLGSFAVLYDSNKHEFVTINGEVMPNDESSKALMIYYNNLNKMKQKEFKEERGSFGDFFIREYYKAFDTNPFTNRARVAEYLSWIEKMENSIQCSDTWFDISAKRLTEYRECEGDLVLDWKNYGYKTIFDLLLQNIPNSEECLPVMEKIEFGKVVATINYSSGENAMIITKDGCEYSASHVIFTGSLGVLKEKHSSMFVPPLSQKKQRAIEGLNIGTANKIFLEFPHRWWPEDKVSFNFIWPEKDKKEFLQTHGQNCEWLCDVFSFFIVAHQPNLLCAWIVGKNARHMETLLDTDVFNGLYLLLKKSFEKRYNIVKPTRILRSKWYTNEHFRGSYSFLSMLSEHMNVTPRDLAEPIMTGIKPVILFAGEATHDHYYSTVHGAVESGFREADRLIDFKRTYNHLDQLIDDFDEALRIKIDTSARKIEKTRVVIVGAGIAGLAAAKTLEDAGFMDYLLLEAQDTVGGRIHSIPWDNGWIDCGAQFLHGDKSRLAQYCLNNDLLSTIQGTDGDGIFLRDDGMIMSDSLVREVDDFVRTVLDDICESQKPLKKKENIGSVMRNRFKDYLHERNDPLVERKMKEEIFDWNVRFLLVDNCCHSLDDLSAVLWGKFKYVGGPEHLLFKSGYSSLTNLIVDNLDKRKIRLSTPVEIIHWRNFIDSPNDSPVIVKTFDGTEILADAVIVTCSLGYLKSNHQNMFQPLLPNRLSIAIEDLGFGTINKIFLDFGEPWWQRGVNGFQLLWRRDADHSSLPEWTKYVTGFDVLPIHAATLIVWVGGRGACIIEELSEEIIAEDCMSLLTRYVRYRDIPPIRRCVRTKWNENRYVRGGYSHITKSCEEDDISPKILTEPVWTTIHIDMKRKKNLPVILFAGEATHDEFYSTTHGAYETGIHQAEHLVHQHQIMILQLALLLLQTFGF</sequence>
<organism evidence="2 3">
    <name type="scientific">Atta cephalotes</name>
    <name type="common">Leafcutter ant</name>
    <dbReference type="NCBI Taxonomy" id="12957"/>
    <lineage>
        <taxon>Eukaryota</taxon>
        <taxon>Metazoa</taxon>
        <taxon>Ecdysozoa</taxon>
        <taxon>Arthropoda</taxon>
        <taxon>Hexapoda</taxon>
        <taxon>Insecta</taxon>
        <taxon>Pterygota</taxon>
        <taxon>Neoptera</taxon>
        <taxon>Endopterygota</taxon>
        <taxon>Hymenoptera</taxon>
        <taxon>Apocrita</taxon>
        <taxon>Aculeata</taxon>
        <taxon>Formicoidea</taxon>
        <taxon>Formicidae</taxon>
        <taxon>Myrmicinae</taxon>
        <taxon>Atta</taxon>
    </lineage>
</organism>
<dbReference type="KEGG" id="acep:105620034"/>
<dbReference type="InterPro" id="IPR050281">
    <property type="entry name" value="Flavin_monoamine_oxidase"/>
</dbReference>
<reference evidence="2" key="2">
    <citation type="submission" date="2016-04" db="UniProtKB">
        <authorList>
            <consortium name="EnsemblMetazoa"/>
        </authorList>
    </citation>
    <scope>IDENTIFICATION</scope>
</reference>
<evidence type="ECO:0000313" key="2">
    <source>
        <dbReference type="EnsemblMetazoa" id="XP_012056935.1"/>
    </source>
</evidence>
<dbReference type="AlphaFoldDB" id="A0A158NHC7"/>
<dbReference type="Pfam" id="PF01593">
    <property type="entry name" value="Amino_oxidase"/>
    <property type="match status" value="2"/>
</dbReference>
<dbReference type="STRING" id="12957.A0A158NHC7"/>
<dbReference type="SUPFAM" id="SSF54373">
    <property type="entry name" value="FAD-linked reductases, C-terminal domain"/>
    <property type="match status" value="2"/>
</dbReference>
<reference evidence="3" key="1">
    <citation type="journal article" date="2011" name="PLoS Genet.">
        <title>The genome sequence of the leaf-cutter ant Atta cephalotes reveals insights into its obligate symbiotic lifestyle.</title>
        <authorList>
            <person name="Suen G."/>
            <person name="Teiling C."/>
            <person name="Li L."/>
            <person name="Holt C."/>
            <person name="Abouheif E."/>
            <person name="Bornberg-Bauer E."/>
            <person name="Bouffard P."/>
            <person name="Caldera E.J."/>
            <person name="Cash E."/>
            <person name="Cavanaugh A."/>
            <person name="Denas O."/>
            <person name="Elhaik E."/>
            <person name="Fave M.J."/>
            <person name="Gadau J."/>
            <person name="Gibson J.D."/>
            <person name="Graur D."/>
            <person name="Grubbs K.J."/>
            <person name="Hagen D.E."/>
            <person name="Harkins T.T."/>
            <person name="Helmkampf M."/>
            <person name="Hu H."/>
            <person name="Johnson B.R."/>
            <person name="Kim J."/>
            <person name="Marsh S.E."/>
            <person name="Moeller J.A."/>
            <person name="Munoz-Torres M.C."/>
            <person name="Murphy M.C."/>
            <person name="Naughton M.C."/>
            <person name="Nigam S."/>
            <person name="Overson R."/>
            <person name="Rajakumar R."/>
            <person name="Reese J.T."/>
            <person name="Scott J.J."/>
            <person name="Smith C.R."/>
            <person name="Tao S."/>
            <person name="Tsutsui N.D."/>
            <person name="Viljakainen L."/>
            <person name="Wissler L."/>
            <person name="Yandell M.D."/>
            <person name="Zimmer F."/>
            <person name="Taylor J."/>
            <person name="Slater S.C."/>
            <person name="Clifton S.W."/>
            <person name="Warren W.C."/>
            <person name="Elsik C.G."/>
            <person name="Smith C.D."/>
            <person name="Weinstock G.M."/>
            <person name="Gerardo N.M."/>
            <person name="Currie C.R."/>
        </authorList>
    </citation>
    <scope>NUCLEOTIDE SEQUENCE [LARGE SCALE GENOMIC DNA]</scope>
</reference>
<dbReference type="EnsemblMetazoa" id="XM_012201545.1">
    <property type="protein sequence ID" value="XP_012056935.1"/>
    <property type="gene ID" value="LOC105620034"/>
</dbReference>
<gene>
    <name evidence="2" type="primary">105620034</name>
</gene>
<dbReference type="EMBL" id="ADTU01015578">
    <property type="status" value="NOT_ANNOTATED_CDS"/>
    <property type="molecule type" value="Genomic_DNA"/>
</dbReference>
<evidence type="ECO:0000313" key="3">
    <source>
        <dbReference type="Proteomes" id="UP000005205"/>
    </source>
</evidence>
<dbReference type="Gene3D" id="3.90.660.10">
    <property type="match status" value="2"/>
</dbReference>
<name>A0A158NHC7_ATTCE</name>
<proteinExistence type="predicted"/>
<dbReference type="eggNOG" id="KOG0685">
    <property type="taxonomic scope" value="Eukaryota"/>
</dbReference>
<feature type="domain" description="Amine oxidase" evidence="1">
    <location>
        <begin position="557"/>
        <end position="1012"/>
    </location>
</feature>
<dbReference type="InParanoid" id="A0A158NHC7"/>
<dbReference type="InterPro" id="IPR002937">
    <property type="entry name" value="Amino_oxidase"/>
</dbReference>
<keyword evidence="3" id="KW-1185">Reference proteome</keyword>
<dbReference type="SUPFAM" id="SSF51905">
    <property type="entry name" value="FAD/NAD(P)-binding domain"/>
    <property type="match status" value="2"/>
</dbReference>
<dbReference type="EMBL" id="ADTU01015577">
    <property type="status" value="NOT_ANNOTATED_CDS"/>
    <property type="molecule type" value="Genomic_DNA"/>
</dbReference>
<dbReference type="PANTHER" id="PTHR10742">
    <property type="entry name" value="FLAVIN MONOAMINE OXIDASE"/>
    <property type="match status" value="1"/>
</dbReference>
<protein>
    <recommendedName>
        <fullName evidence="1">Amine oxidase domain-containing protein</fullName>
    </recommendedName>
</protein>
<dbReference type="GO" id="GO:0046592">
    <property type="term" value="F:polyamine oxidase activity"/>
    <property type="evidence" value="ECO:0007669"/>
    <property type="project" value="TreeGrafter"/>
</dbReference>
<dbReference type="OrthoDB" id="5046242at2759"/>
<dbReference type="InterPro" id="IPR036188">
    <property type="entry name" value="FAD/NAD-bd_sf"/>
</dbReference>
<dbReference type="PRINTS" id="PR00411">
    <property type="entry name" value="PNDRDTASEI"/>
</dbReference>
<dbReference type="PANTHER" id="PTHR10742:SF398">
    <property type="entry name" value="AMINE OXIDASE DOMAIN-CONTAINING PROTEIN-RELATED"/>
    <property type="match status" value="1"/>
</dbReference>
<dbReference type="EMBL" id="ADTU01015579">
    <property type="status" value="NOT_ANNOTATED_CDS"/>
    <property type="molecule type" value="Genomic_DNA"/>
</dbReference>
<dbReference type="Gene3D" id="3.50.50.60">
    <property type="entry name" value="FAD/NAD(P)-binding domain"/>
    <property type="match status" value="2"/>
</dbReference>
<dbReference type="Proteomes" id="UP000005205">
    <property type="component" value="Unassembled WGS sequence"/>
</dbReference>
<feature type="domain" description="Amine oxidase" evidence="1">
    <location>
        <begin position="58"/>
        <end position="514"/>
    </location>
</feature>
<accession>A0A158NHC7</accession>